<dbReference type="EMBL" id="JADCUA010000004">
    <property type="protein sequence ID" value="KAH9840984.1"/>
    <property type="molecule type" value="Genomic_DNA"/>
</dbReference>
<accession>A0ABQ8KSS6</accession>
<gene>
    <name evidence="2" type="ORF">C8Q71DRAFT_854835</name>
</gene>
<name>A0ABQ8KSS6_9APHY</name>
<dbReference type="GeneID" id="72007847"/>
<keyword evidence="3" id="KW-1185">Reference proteome</keyword>
<dbReference type="RefSeq" id="XP_047782450.1">
    <property type="nucleotide sequence ID" value="XM_047927115.1"/>
</dbReference>
<evidence type="ECO:0000313" key="2">
    <source>
        <dbReference type="EMBL" id="KAH9840984.1"/>
    </source>
</evidence>
<evidence type="ECO:0008006" key="4">
    <source>
        <dbReference type="Google" id="ProtNLM"/>
    </source>
</evidence>
<comment type="caution">
    <text evidence="2">The sequence shown here is derived from an EMBL/GenBank/DDBJ whole genome shotgun (WGS) entry which is preliminary data.</text>
</comment>
<keyword evidence="1" id="KW-0732">Signal</keyword>
<protein>
    <recommendedName>
        <fullName evidence="4">Secreted protein</fullName>
    </recommendedName>
</protein>
<organism evidence="2 3">
    <name type="scientific">Rhodofomes roseus</name>
    <dbReference type="NCBI Taxonomy" id="34475"/>
    <lineage>
        <taxon>Eukaryota</taxon>
        <taxon>Fungi</taxon>
        <taxon>Dikarya</taxon>
        <taxon>Basidiomycota</taxon>
        <taxon>Agaricomycotina</taxon>
        <taxon>Agaricomycetes</taxon>
        <taxon>Polyporales</taxon>
        <taxon>Rhodofomes</taxon>
    </lineage>
</organism>
<evidence type="ECO:0000313" key="3">
    <source>
        <dbReference type="Proteomes" id="UP000814176"/>
    </source>
</evidence>
<dbReference type="Proteomes" id="UP000814176">
    <property type="component" value="Unassembled WGS sequence"/>
</dbReference>
<feature type="signal peptide" evidence="1">
    <location>
        <begin position="1"/>
        <end position="31"/>
    </location>
</feature>
<sequence>MSTVHEWGGVFARGLVGFVHLISCILSTSTAAPSRTYSPCSLSMRASLSTATHASRPPSCHVEIVGHAAKREEAVDGHVLRLRVLVRVQADVAQRAKRPVEDVLVLTEEAERRQKSPVPSGAGYVGGAWAVKG</sequence>
<feature type="chain" id="PRO_5045318820" description="Secreted protein" evidence="1">
    <location>
        <begin position="32"/>
        <end position="133"/>
    </location>
</feature>
<evidence type="ECO:0000256" key="1">
    <source>
        <dbReference type="SAM" id="SignalP"/>
    </source>
</evidence>
<proteinExistence type="predicted"/>
<reference evidence="2 3" key="1">
    <citation type="journal article" date="2021" name="Environ. Microbiol.">
        <title>Gene family expansions and transcriptome signatures uncover fungal adaptations to wood decay.</title>
        <authorList>
            <person name="Hage H."/>
            <person name="Miyauchi S."/>
            <person name="Viragh M."/>
            <person name="Drula E."/>
            <person name="Min B."/>
            <person name="Chaduli D."/>
            <person name="Navarro D."/>
            <person name="Favel A."/>
            <person name="Norest M."/>
            <person name="Lesage-Meessen L."/>
            <person name="Balint B."/>
            <person name="Merenyi Z."/>
            <person name="de Eugenio L."/>
            <person name="Morin E."/>
            <person name="Martinez A.T."/>
            <person name="Baldrian P."/>
            <person name="Stursova M."/>
            <person name="Martinez M.J."/>
            <person name="Novotny C."/>
            <person name="Magnuson J.K."/>
            <person name="Spatafora J.W."/>
            <person name="Maurice S."/>
            <person name="Pangilinan J."/>
            <person name="Andreopoulos W."/>
            <person name="LaButti K."/>
            <person name="Hundley H."/>
            <person name="Na H."/>
            <person name="Kuo A."/>
            <person name="Barry K."/>
            <person name="Lipzen A."/>
            <person name="Henrissat B."/>
            <person name="Riley R."/>
            <person name="Ahrendt S."/>
            <person name="Nagy L.G."/>
            <person name="Grigoriev I.V."/>
            <person name="Martin F."/>
            <person name="Rosso M.N."/>
        </authorList>
    </citation>
    <scope>NUCLEOTIDE SEQUENCE [LARGE SCALE GENOMIC DNA]</scope>
    <source>
        <strain evidence="2 3">CIRM-BRFM 1785</strain>
    </source>
</reference>